<dbReference type="EMBL" id="CP126980">
    <property type="protein sequence ID" value="WIN00036.1"/>
    <property type="molecule type" value="Genomic_DNA"/>
</dbReference>
<evidence type="ECO:0000313" key="2">
    <source>
        <dbReference type="EMBL" id="WIN00036.1"/>
    </source>
</evidence>
<reference evidence="2 3" key="1">
    <citation type="submission" date="2023-06" db="EMBL/GenBank/DDBJ databases">
        <authorList>
            <person name="Yushchuk O."/>
            <person name="Binda E."/>
            <person name="Ruckert-Reed C."/>
            <person name="Fedorenko V."/>
            <person name="Kalinowski J."/>
            <person name="Marinelli F."/>
        </authorList>
    </citation>
    <scope>NUCLEOTIDE SEQUENCE [LARGE SCALE GENOMIC DNA]</scope>
    <source>
        <strain evidence="2 3">NRRL 3884</strain>
    </source>
</reference>
<protein>
    <recommendedName>
        <fullName evidence="4">HEXXH motif domain-containing protein</fullName>
    </recommendedName>
</protein>
<gene>
    <name evidence="2" type="ORF">ACTOB_003711</name>
</gene>
<organism evidence="2 3">
    <name type="scientific">Actinoplanes oblitus</name>
    <dbReference type="NCBI Taxonomy" id="3040509"/>
    <lineage>
        <taxon>Bacteria</taxon>
        <taxon>Bacillati</taxon>
        <taxon>Actinomycetota</taxon>
        <taxon>Actinomycetes</taxon>
        <taxon>Micromonosporales</taxon>
        <taxon>Micromonosporaceae</taxon>
        <taxon>Actinoplanes</taxon>
    </lineage>
</organism>
<dbReference type="RefSeq" id="WP_284921494.1">
    <property type="nucleotide sequence ID" value="NZ_CP126980.1"/>
</dbReference>
<evidence type="ECO:0000256" key="1">
    <source>
        <dbReference type="SAM" id="MobiDB-lite"/>
    </source>
</evidence>
<accession>A0ABY8WVI0</accession>
<feature type="compositionally biased region" description="Polar residues" evidence="1">
    <location>
        <begin position="496"/>
        <end position="517"/>
    </location>
</feature>
<evidence type="ECO:0000313" key="3">
    <source>
        <dbReference type="Proteomes" id="UP001240150"/>
    </source>
</evidence>
<name>A0ABY8WVI0_9ACTN</name>
<dbReference type="Proteomes" id="UP001240150">
    <property type="component" value="Chromosome"/>
</dbReference>
<evidence type="ECO:0008006" key="4">
    <source>
        <dbReference type="Google" id="ProtNLM"/>
    </source>
</evidence>
<proteinExistence type="predicted"/>
<keyword evidence="3" id="KW-1185">Reference proteome</keyword>
<sequence>MLDGEPGRIWIGGVLVTRMPGLVASYDLPLDSKGLQNRDRTVIEAGALRDSVQTILAVSEDPRVVDRFARHVLGGGKLRESEQFFSHPSGSSPRARAAWRTWGRANLPENCFFTISGHEEAKLDLKDKGFTEVTAAGLPEHLRFALMDRLGVQLARIRRARHYERTRGRTTWVADKSLTTDERTVLTSARQLIRRAIGPFAIDRVRVYSKSESSPCASGFYSPATGDIAISRSVLAQRPRTLHVLLHEAAHRVAHRGGGRWLPILDYGDRSRGFENMLCDFGTLLLGYLADGTALPELDVDVDVDPVPALRQRRTAAADDPAVPAVRRELAHLLTARLPHALAAGGFTDEKDLVASTAVDFDYWRTLTRPKTIGHRQQRGGRAWDYDKVALLAEAAGLHPPVVWLGYHLCEGPLYHRPRERWGTSSGPWTKNMRESTLRACTNLLKIGGSYADQVPALRDLAEGRTPAPGGDDSWHAPARALLALERSRLALDAVSSPNVPSQHDFASQANPTHASH</sequence>
<feature type="region of interest" description="Disordered" evidence="1">
    <location>
        <begin position="495"/>
        <end position="517"/>
    </location>
</feature>